<accession>A0A1U7N5H9</accession>
<keyword evidence="3" id="KW-1185">Reference proteome</keyword>
<feature type="compositionally biased region" description="Polar residues" evidence="1">
    <location>
        <begin position="24"/>
        <end position="36"/>
    </location>
</feature>
<dbReference type="Proteomes" id="UP000186657">
    <property type="component" value="Unassembled WGS sequence"/>
</dbReference>
<evidence type="ECO:0000313" key="2">
    <source>
        <dbReference type="EMBL" id="OLT61210.1"/>
    </source>
</evidence>
<name>A0A1U7N5H9_9CYAN</name>
<evidence type="ECO:0000256" key="1">
    <source>
        <dbReference type="SAM" id="MobiDB-lite"/>
    </source>
</evidence>
<evidence type="ECO:0000313" key="3">
    <source>
        <dbReference type="Proteomes" id="UP000186657"/>
    </source>
</evidence>
<organism evidence="2 3">
    <name type="scientific">Moorena bouillonii PNG</name>
    <dbReference type="NCBI Taxonomy" id="568701"/>
    <lineage>
        <taxon>Bacteria</taxon>
        <taxon>Bacillati</taxon>
        <taxon>Cyanobacteriota</taxon>
        <taxon>Cyanophyceae</taxon>
        <taxon>Coleofasciculales</taxon>
        <taxon>Coleofasciculaceae</taxon>
        <taxon>Moorena</taxon>
    </lineage>
</organism>
<reference evidence="2 3" key="1">
    <citation type="submission" date="2016-10" db="EMBL/GenBank/DDBJ databases">
        <title>Comparative genomics uncovers the prolific and rare metabolic potential of the cyanobacterial genus Moorea.</title>
        <authorList>
            <person name="Leao T."/>
            <person name="Castelao G."/>
            <person name="Korobeynikov A."/>
            <person name="Monroe E.A."/>
            <person name="Podell S."/>
            <person name="Glukhov E."/>
            <person name="Allen E."/>
            <person name="Gerwick W.H."/>
            <person name="Gerwick L."/>
        </authorList>
    </citation>
    <scope>NUCLEOTIDE SEQUENCE [LARGE SCALE GENOMIC DNA]</scope>
    <source>
        <strain evidence="2 3">PNG5-198</strain>
    </source>
</reference>
<proteinExistence type="predicted"/>
<sequence>MVVKTHPLKRQVTPYLGHTERAATPQSEAGTRAQSEPKQIGITGANGEVTWVKLVLEKCLRMKPQSGMKNVRLDPLILTALFFR</sequence>
<dbReference type="AlphaFoldDB" id="A0A1U7N5H9"/>
<feature type="region of interest" description="Disordered" evidence="1">
    <location>
        <begin position="17"/>
        <end position="36"/>
    </location>
</feature>
<gene>
    <name evidence="2" type="ORF">BJP37_21500</name>
</gene>
<protein>
    <submittedName>
        <fullName evidence="2">Uncharacterized protein</fullName>
    </submittedName>
</protein>
<dbReference type="EMBL" id="MKZS01000001">
    <property type="protein sequence ID" value="OLT61210.1"/>
    <property type="molecule type" value="Genomic_DNA"/>
</dbReference>
<comment type="caution">
    <text evidence="2">The sequence shown here is derived from an EMBL/GenBank/DDBJ whole genome shotgun (WGS) entry which is preliminary data.</text>
</comment>